<dbReference type="Proteomes" id="UP001549773">
    <property type="component" value="Unassembled WGS sequence"/>
</dbReference>
<dbReference type="RefSeq" id="WP_354619220.1">
    <property type="nucleotide sequence ID" value="NZ_JBEWYP010000008.1"/>
</dbReference>
<keyword evidence="2" id="KW-1185">Reference proteome</keyword>
<sequence length="105" mass="12127">MMTEFAKNEKNYIEEYQEKGYTHSYRFHDGQLVDVDSKIGYAPEDIFIVAEHRYEGMSNPSDLSILFVLETKEGNKGTFLMGYGPTANLEAAEFFKEIPRKNDKT</sequence>
<name>A0ABV2TYR9_9FLAO</name>
<evidence type="ECO:0008006" key="3">
    <source>
        <dbReference type="Google" id="ProtNLM"/>
    </source>
</evidence>
<gene>
    <name evidence="1" type="ORF">ABXZ32_13530</name>
</gene>
<comment type="caution">
    <text evidence="1">The sequence shown here is derived from an EMBL/GenBank/DDBJ whole genome shotgun (WGS) entry which is preliminary data.</text>
</comment>
<dbReference type="EMBL" id="JBEWYP010000008">
    <property type="protein sequence ID" value="MET7030424.1"/>
    <property type="molecule type" value="Genomic_DNA"/>
</dbReference>
<reference evidence="1 2" key="1">
    <citation type="submission" date="2024-07" db="EMBL/GenBank/DDBJ databases">
        <title>The genome sequence of type strain Sediminicola luteus GDMCC 1.2596T.</title>
        <authorList>
            <person name="Liu Y."/>
        </authorList>
    </citation>
    <scope>NUCLEOTIDE SEQUENCE [LARGE SCALE GENOMIC DNA]</scope>
    <source>
        <strain evidence="1 2">GDMCC 1.2596</strain>
    </source>
</reference>
<proteinExistence type="predicted"/>
<accession>A0ABV2TYR9</accession>
<organism evidence="1 2">
    <name type="scientific">Sediminicola luteus</name>
    <dbReference type="NCBI Taxonomy" id="319238"/>
    <lineage>
        <taxon>Bacteria</taxon>
        <taxon>Pseudomonadati</taxon>
        <taxon>Bacteroidota</taxon>
        <taxon>Flavobacteriia</taxon>
        <taxon>Flavobacteriales</taxon>
        <taxon>Flavobacteriaceae</taxon>
        <taxon>Sediminicola</taxon>
    </lineage>
</organism>
<evidence type="ECO:0000313" key="2">
    <source>
        <dbReference type="Proteomes" id="UP001549773"/>
    </source>
</evidence>
<evidence type="ECO:0000313" key="1">
    <source>
        <dbReference type="EMBL" id="MET7030424.1"/>
    </source>
</evidence>
<protein>
    <recommendedName>
        <fullName evidence="3">Phosphoribosylpyrophosphate synthetase</fullName>
    </recommendedName>
</protein>